<dbReference type="GO" id="GO:0008299">
    <property type="term" value="P:isoprenoid biosynthetic process"/>
    <property type="evidence" value="ECO:0007669"/>
    <property type="project" value="UniProtKB-KW"/>
</dbReference>
<dbReference type="PANTHER" id="PTHR32125:SF4">
    <property type="entry name" value="2-C-METHYL-D-ERYTHRITOL 4-PHOSPHATE CYTIDYLYLTRANSFERASE, CHLOROPLASTIC"/>
    <property type="match status" value="1"/>
</dbReference>
<keyword evidence="2" id="KW-0548">Nucleotidyltransferase</keyword>
<dbReference type="InterPro" id="IPR029044">
    <property type="entry name" value="Nucleotide-diphossugar_trans"/>
</dbReference>
<dbReference type="PANTHER" id="PTHR32125">
    <property type="entry name" value="2-C-METHYL-D-ERYTHRITOL 4-PHOSPHATE CYTIDYLYLTRANSFERASE, CHLOROPLASTIC"/>
    <property type="match status" value="1"/>
</dbReference>
<proteinExistence type="predicted"/>
<sequence length="244" mass="27621">MVSALIFAGGIGQRMKSLDIPKQFLEIEGKPIIVRTMEHFSNHPMVDNIVVVCVENWLDVLNQDIEKFGIKKVIKTVPGGATGYHSIHNGLLEVAKVAGDDDIVLICDGVRPMLSEELITTCIEDARKYESAVPVTPSIDSVLYSEDGENCNKNYERRKMFITQAPQGYTMRKIMWAHEQAEEKHLDPVSSGELLIELGENIHIFQGIRENIKVTTPEDLESLRAIQYYEHYKQFAKEVLKYGL</sequence>
<keyword evidence="3" id="KW-0414">Isoprene biosynthesis</keyword>
<reference evidence="4 5" key="1">
    <citation type="journal article" date="2019" name="Nat. Med.">
        <title>A library of human gut bacterial isolates paired with longitudinal multiomics data enables mechanistic microbiome research.</title>
        <authorList>
            <person name="Poyet M."/>
            <person name="Groussin M."/>
            <person name="Gibbons S.M."/>
            <person name="Avila-Pacheco J."/>
            <person name="Jiang X."/>
            <person name="Kearney S.M."/>
            <person name="Perrotta A.R."/>
            <person name="Berdy B."/>
            <person name="Zhao S."/>
            <person name="Lieberman T.D."/>
            <person name="Swanson P.K."/>
            <person name="Smith M."/>
            <person name="Roesemann S."/>
            <person name="Alexander J.E."/>
            <person name="Rich S.A."/>
            <person name="Livny J."/>
            <person name="Vlamakis H."/>
            <person name="Clish C."/>
            <person name="Bullock K."/>
            <person name="Deik A."/>
            <person name="Scott J."/>
            <person name="Pierce K.A."/>
            <person name="Xavier R.J."/>
            <person name="Alm E.J."/>
        </authorList>
    </citation>
    <scope>NUCLEOTIDE SEQUENCE [LARGE SCALE GENOMIC DNA]</scope>
    <source>
        <strain evidence="4 5">BIOML-A1</strain>
    </source>
</reference>
<dbReference type="Proteomes" id="UP000446657">
    <property type="component" value="Unassembled WGS sequence"/>
</dbReference>
<dbReference type="GO" id="GO:0050518">
    <property type="term" value="F:2-C-methyl-D-erythritol 4-phosphate cytidylyltransferase activity"/>
    <property type="evidence" value="ECO:0007669"/>
    <property type="project" value="TreeGrafter"/>
</dbReference>
<dbReference type="Gene3D" id="3.90.550.10">
    <property type="entry name" value="Spore Coat Polysaccharide Biosynthesis Protein SpsA, Chain A"/>
    <property type="match status" value="1"/>
</dbReference>
<dbReference type="SUPFAM" id="SSF53448">
    <property type="entry name" value="Nucleotide-diphospho-sugar transferases"/>
    <property type="match status" value="1"/>
</dbReference>
<dbReference type="InterPro" id="IPR050088">
    <property type="entry name" value="IspD/TarI_cytidylyltransf_bact"/>
</dbReference>
<dbReference type="CDD" id="cd02516">
    <property type="entry name" value="CDP-ME_synthetase"/>
    <property type="match status" value="1"/>
</dbReference>
<keyword evidence="1 4" id="KW-0808">Transferase</keyword>
<protein>
    <submittedName>
        <fullName evidence="4">NTP transferase domain-containing protein</fullName>
    </submittedName>
</protein>
<evidence type="ECO:0000256" key="3">
    <source>
        <dbReference type="ARBA" id="ARBA00023229"/>
    </source>
</evidence>
<name>A0A844KJS5_9FIRM</name>
<dbReference type="EMBL" id="WNAL01000002">
    <property type="protein sequence ID" value="MTR80431.1"/>
    <property type="molecule type" value="Genomic_DNA"/>
</dbReference>
<organism evidence="4 5">
    <name type="scientific">Roseburia faecis</name>
    <dbReference type="NCBI Taxonomy" id="301302"/>
    <lineage>
        <taxon>Bacteria</taxon>
        <taxon>Bacillati</taxon>
        <taxon>Bacillota</taxon>
        <taxon>Clostridia</taxon>
        <taxon>Lachnospirales</taxon>
        <taxon>Lachnospiraceae</taxon>
        <taxon>Roseburia</taxon>
    </lineage>
</organism>
<gene>
    <name evidence="4" type="ORF">GMD30_01650</name>
</gene>
<comment type="caution">
    <text evidence="4">The sequence shown here is derived from an EMBL/GenBank/DDBJ whole genome shotgun (WGS) entry which is preliminary data.</text>
</comment>
<evidence type="ECO:0000313" key="5">
    <source>
        <dbReference type="Proteomes" id="UP000446657"/>
    </source>
</evidence>
<evidence type="ECO:0000256" key="1">
    <source>
        <dbReference type="ARBA" id="ARBA00022679"/>
    </source>
</evidence>
<accession>A0A844KJS5</accession>
<dbReference type="Pfam" id="PF01128">
    <property type="entry name" value="IspD"/>
    <property type="match status" value="1"/>
</dbReference>
<evidence type="ECO:0000256" key="2">
    <source>
        <dbReference type="ARBA" id="ARBA00022695"/>
    </source>
</evidence>
<evidence type="ECO:0000313" key="4">
    <source>
        <dbReference type="EMBL" id="MTR80431.1"/>
    </source>
</evidence>
<dbReference type="RefSeq" id="WP_155175183.1">
    <property type="nucleotide sequence ID" value="NZ_WNAK01000002.1"/>
</dbReference>
<dbReference type="AlphaFoldDB" id="A0A844KJS5"/>
<dbReference type="InterPro" id="IPR034683">
    <property type="entry name" value="IspD/TarI"/>
</dbReference>